<name>A0A0G0UEH2_9BACT</name>
<organism evidence="2 3">
    <name type="scientific">Candidatus Uhrbacteria bacterium GW2011_GWC2_41_11</name>
    <dbReference type="NCBI Taxonomy" id="1618985"/>
    <lineage>
        <taxon>Bacteria</taxon>
        <taxon>Candidatus Uhriibacteriota</taxon>
    </lineage>
</organism>
<sequence>VLGRLKRPFEFVLGEAAEVRPCLFRLFLLFSPGLLKVKGKVSPLLFLWLGRALCGRGLLQGIVRTRGRAYAKDLFKLDLFSGRRRRYYKDILALGAPYLYTIAGYAGIVESEFGGAFIAFYYHLSPLIREFPYL</sequence>
<accession>A0A0G0UEH2</accession>
<keyword evidence="1" id="KW-0472">Membrane</keyword>
<dbReference type="AlphaFoldDB" id="A0A0G0UEH2"/>
<reference evidence="2 3" key="1">
    <citation type="journal article" date="2015" name="Nature">
        <title>rRNA introns, odd ribosomes, and small enigmatic genomes across a large radiation of phyla.</title>
        <authorList>
            <person name="Brown C.T."/>
            <person name="Hug L.A."/>
            <person name="Thomas B.C."/>
            <person name="Sharon I."/>
            <person name="Castelle C.J."/>
            <person name="Singh A."/>
            <person name="Wilkins M.J."/>
            <person name="Williams K.H."/>
            <person name="Banfield J.F."/>
        </authorList>
    </citation>
    <scope>NUCLEOTIDE SEQUENCE [LARGE SCALE GENOMIC DNA]</scope>
</reference>
<keyword evidence="1" id="KW-1133">Transmembrane helix</keyword>
<evidence type="ECO:0000313" key="2">
    <source>
        <dbReference type="EMBL" id="KKR87298.1"/>
    </source>
</evidence>
<dbReference type="EMBL" id="LCAH01000004">
    <property type="protein sequence ID" value="KKR87298.1"/>
    <property type="molecule type" value="Genomic_DNA"/>
</dbReference>
<evidence type="ECO:0000313" key="3">
    <source>
        <dbReference type="Proteomes" id="UP000034616"/>
    </source>
</evidence>
<keyword evidence="1" id="KW-0812">Transmembrane</keyword>
<dbReference type="Proteomes" id="UP000034616">
    <property type="component" value="Unassembled WGS sequence"/>
</dbReference>
<gene>
    <name evidence="2" type="ORF">UU35_C0004G0071</name>
</gene>
<comment type="caution">
    <text evidence="2">The sequence shown here is derived from an EMBL/GenBank/DDBJ whole genome shotgun (WGS) entry which is preliminary data.</text>
</comment>
<feature type="transmembrane region" description="Helical" evidence="1">
    <location>
        <begin position="91"/>
        <end position="124"/>
    </location>
</feature>
<feature type="non-terminal residue" evidence="2">
    <location>
        <position position="1"/>
    </location>
</feature>
<proteinExistence type="predicted"/>
<protein>
    <submittedName>
        <fullName evidence="2">Uncharacterized protein</fullName>
    </submittedName>
</protein>
<evidence type="ECO:0000256" key="1">
    <source>
        <dbReference type="SAM" id="Phobius"/>
    </source>
</evidence>